<feature type="region of interest" description="Disordered" evidence="1">
    <location>
        <begin position="1"/>
        <end position="52"/>
    </location>
</feature>
<feature type="transmembrane region" description="Helical" evidence="2">
    <location>
        <begin position="66"/>
        <end position="91"/>
    </location>
</feature>
<evidence type="ECO:0000256" key="1">
    <source>
        <dbReference type="SAM" id="MobiDB-lite"/>
    </source>
</evidence>
<dbReference type="PANTHER" id="PTHR35895:SF2">
    <property type="match status" value="1"/>
</dbReference>
<reference evidence="3 4" key="1">
    <citation type="journal article" date="2017" name="BMC Genomics">
        <title>Chromosome level assembly and secondary metabolite potential of the parasitic fungus Cordyceps militaris.</title>
        <authorList>
            <person name="Kramer G.J."/>
            <person name="Nodwell J.R."/>
        </authorList>
    </citation>
    <scope>NUCLEOTIDE SEQUENCE [LARGE SCALE GENOMIC DNA]</scope>
    <source>
        <strain evidence="3 4">ATCC 34164</strain>
    </source>
</reference>
<dbReference type="AlphaFoldDB" id="A0A2H4S8P0"/>
<organism evidence="3 4">
    <name type="scientific">Cordyceps militaris</name>
    <name type="common">Caterpillar fungus</name>
    <name type="synonym">Clavaria militaris</name>
    <dbReference type="NCBI Taxonomy" id="73501"/>
    <lineage>
        <taxon>Eukaryota</taxon>
        <taxon>Fungi</taxon>
        <taxon>Dikarya</taxon>
        <taxon>Ascomycota</taxon>
        <taxon>Pezizomycotina</taxon>
        <taxon>Sordariomycetes</taxon>
        <taxon>Hypocreomycetidae</taxon>
        <taxon>Hypocreales</taxon>
        <taxon>Cordycipitaceae</taxon>
        <taxon>Cordyceps</taxon>
    </lineage>
</organism>
<dbReference type="PANTHER" id="PTHR35895">
    <property type="entry name" value="CHROMOSOME 16, WHOLE GENOME SHOTGUN SEQUENCE"/>
    <property type="match status" value="1"/>
</dbReference>
<dbReference type="Pfam" id="PF12505">
    <property type="entry name" value="DUF3712"/>
    <property type="match status" value="1"/>
</dbReference>
<dbReference type="EMBL" id="CP023322">
    <property type="protein sequence ID" value="ATY59462.1"/>
    <property type="molecule type" value="Genomic_DNA"/>
</dbReference>
<evidence type="ECO:0000313" key="4">
    <source>
        <dbReference type="Proteomes" id="UP000323067"/>
    </source>
</evidence>
<proteinExistence type="predicted"/>
<protein>
    <submittedName>
        <fullName evidence="3">Uncharacterized protein</fullName>
    </submittedName>
</protein>
<keyword evidence="2" id="KW-1133">Transmembrane helix</keyword>
<name>A0A2H4S8P0_CORMI</name>
<evidence type="ECO:0000313" key="3">
    <source>
        <dbReference type="EMBL" id="ATY59462.1"/>
    </source>
</evidence>
<accession>A0A2H4S8P0</accession>
<dbReference type="VEuPathDB" id="FungiDB:CCM_07089"/>
<dbReference type="GO" id="GO:0000329">
    <property type="term" value="C:fungal-type vacuole membrane"/>
    <property type="evidence" value="ECO:0007669"/>
    <property type="project" value="InterPro"/>
</dbReference>
<gene>
    <name evidence="3" type="ORF">A9K55_003567</name>
</gene>
<dbReference type="VEuPathDB" id="FungiDB:A9K55_003567"/>
<dbReference type="Proteomes" id="UP000323067">
    <property type="component" value="Chromosome iv"/>
</dbReference>
<keyword evidence="2" id="KW-0812">Transmembrane</keyword>
<dbReference type="OrthoDB" id="10039566at2759"/>
<dbReference type="InterPro" id="IPR022185">
    <property type="entry name" value="DUF3712"/>
</dbReference>
<sequence>MAVQTSTEPAASGALDDGASHSRRGSEAANDQITKQHTRASERSIRQTVKNAQTSSTKSFKTNWKWWALGLLIFLAILLPILFKVILPAIVQLIVNQQPLPVLGGDFLFQTPDTMLVNLNSSFTSPLPASIEPFTLQLYNRDSPTFSPWLSMRLPKTSINGKTQIHVIDQIQNITNGTEFVKWFGRFVDQEEVTLDVRAENTSIHLGVLESRPVLDKSITMKGLNLHRGIRLDHAQLVLPMANGVNLKGALTIPNKSPISFGIGDYTLDVFAGGINIGHITIVDTVLHPGNNTKSFTGVLDLAGLTANLGPILKSQAQSLADGMLEVTVTGKECYINGQRSMYVEQVLNHRSLIIRGSVATVLVDVVGGLIAPQMNANQGASLIDAISTVFSNKTLMGNIAGYWNKTRKRSEGAPVERILKLGGYV</sequence>
<dbReference type="InterPro" id="IPR046368">
    <property type="entry name" value="Tag1"/>
</dbReference>
<evidence type="ECO:0000256" key="2">
    <source>
        <dbReference type="SAM" id="Phobius"/>
    </source>
</evidence>
<keyword evidence="2" id="KW-0472">Membrane</keyword>